<comment type="caution">
    <text evidence="11">The sequence shown here is derived from an EMBL/GenBank/DDBJ whole genome shotgun (WGS) entry which is preliminary data.</text>
</comment>
<dbReference type="GO" id="GO:0016887">
    <property type="term" value="F:ATP hydrolysis activity"/>
    <property type="evidence" value="ECO:0007669"/>
    <property type="project" value="InterPro"/>
</dbReference>
<evidence type="ECO:0000256" key="7">
    <source>
        <dbReference type="ARBA" id="ARBA00023136"/>
    </source>
</evidence>
<evidence type="ECO:0000259" key="10">
    <source>
        <dbReference type="PROSITE" id="PS50929"/>
    </source>
</evidence>
<dbReference type="Gene3D" id="3.40.50.300">
    <property type="entry name" value="P-loop containing nucleotide triphosphate hydrolases"/>
    <property type="match status" value="1"/>
</dbReference>
<accession>A0A366MPD0</accession>
<feature type="transmembrane region" description="Helical" evidence="8">
    <location>
        <begin position="63"/>
        <end position="80"/>
    </location>
</feature>
<evidence type="ECO:0000256" key="2">
    <source>
        <dbReference type="ARBA" id="ARBA00022448"/>
    </source>
</evidence>
<keyword evidence="3 8" id="KW-0812">Transmembrane</keyword>
<feature type="transmembrane region" description="Helical" evidence="8">
    <location>
        <begin position="30"/>
        <end position="51"/>
    </location>
</feature>
<dbReference type="InterPro" id="IPR011527">
    <property type="entry name" value="ABC1_TM_dom"/>
</dbReference>
<name>A0A366MPD0_9BACT</name>
<dbReference type="RefSeq" id="WP_113895219.1">
    <property type="nucleotide sequence ID" value="NZ_JANJGA010000021.1"/>
</dbReference>
<gene>
    <name evidence="11" type="ORF">CRU91_10720</name>
</gene>
<evidence type="ECO:0000313" key="12">
    <source>
        <dbReference type="Proteomes" id="UP000252669"/>
    </source>
</evidence>
<dbReference type="Pfam" id="PF00664">
    <property type="entry name" value="ABC_membrane"/>
    <property type="match status" value="1"/>
</dbReference>
<feature type="domain" description="ABC transporter" evidence="9">
    <location>
        <begin position="342"/>
        <end position="577"/>
    </location>
</feature>
<dbReference type="GO" id="GO:0140359">
    <property type="term" value="F:ABC-type transporter activity"/>
    <property type="evidence" value="ECO:0007669"/>
    <property type="project" value="InterPro"/>
</dbReference>
<evidence type="ECO:0000256" key="5">
    <source>
        <dbReference type="ARBA" id="ARBA00022840"/>
    </source>
</evidence>
<dbReference type="EMBL" id="PDKB01000022">
    <property type="protein sequence ID" value="RBQ28148.1"/>
    <property type="molecule type" value="Genomic_DNA"/>
</dbReference>
<evidence type="ECO:0000256" key="8">
    <source>
        <dbReference type="SAM" id="Phobius"/>
    </source>
</evidence>
<dbReference type="Pfam" id="PF00005">
    <property type="entry name" value="ABC_tran"/>
    <property type="match status" value="1"/>
</dbReference>
<keyword evidence="4" id="KW-0547">Nucleotide-binding</keyword>
<dbReference type="AlphaFoldDB" id="A0A366MPD0"/>
<evidence type="ECO:0000256" key="4">
    <source>
        <dbReference type="ARBA" id="ARBA00022741"/>
    </source>
</evidence>
<organism evidence="11 12">
    <name type="scientific">Aliarcobacter vitoriensis</name>
    <dbReference type="NCBI Taxonomy" id="2011099"/>
    <lineage>
        <taxon>Bacteria</taxon>
        <taxon>Pseudomonadati</taxon>
        <taxon>Campylobacterota</taxon>
        <taxon>Epsilonproteobacteria</taxon>
        <taxon>Campylobacterales</taxon>
        <taxon>Arcobacteraceae</taxon>
        <taxon>Aliarcobacter</taxon>
    </lineage>
</organism>
<feature type="transmembrane region" description="Helical" evidence="8">
    <location>
        <begin position="137"/>
        <end position="160"/>
    </location>
</feature>
<dbReference type="SUPFAM" id="SSF52540">
    <property type="entry name" value="P-loop containing nucleoside triphosphate hydrolases"/>
    <property type="match status" value="1"/>
</dbReference>
<dbReference type="GO" id="GO:0005886">
    <property type="term" value="C:plasma membrane"/>
    <property type="evidence" value="ECO:0007669"/>
    <property type="project" value="UniProtKB-SubCell"/>
</dbReference>
<sequence length="591" mass="66656">MKKIFSSIYEVYKMTLIFAGDYANSFKKSLVLHTISYIFQGLAFAMFYPFLKALFSENFMINEVWLYFSLIVLFSFIAIFSRWKAQDFDYDGVMIDITHKLREELGAKLRTMPLEKLSSYKTGELNSTFSSNIDESVLLIGLASSLILQILIVPFVIISVTFFVDYRLALIMLVMFPLMIPLNSWKKRGSTKVLKEYFSANAKLESSFIEYIQGLPILKAINQVGINAKNLQASIKYVKEVQEQSAYKDKLPPTIMGIMVELTLLSLLFFGVYFVANDSLALVTLGGCIVVFSRLTEPLASTLSFIGMFDFIQTAYKRIKELLDIEEIKTYEPIQAPKSFDIEFKDVEFIYTNQEKRAINNISFYLPNKTMTAIVGDSGCGKTTLTKLIMRYSDIQKGTIKIGGVNIKNMKYEDLMKNISVVFQDVYLFDDTILNNIKMANPSASKQDVENAAKSAYAHEFITNLPNGYDTKIGDIGGSLSGGERQRISIARAILKNTPIVILDEPTAALDTQSEGAVQKAIEKLIIDKTVIVIAHRLSTIKDANNILVIENGSLLESGTHDKLVSNKGKYFAMWEAQQRVKNWNINRGTN</sequence>
<proteinExistence type="predicted"/>
<protein>
    <submittedName>
        <fullName evidence="11">ABC transporter ATP-binding protein/permease</fullName>
    </submittedName>
</protein>
<dbReference type="InterPro" id="IPR003439">
    <property type="entry name" value="ABC_transporter-like_ATP-bd"/>
</dbReference>
<reference evidence="11 12" key="1">
    <citation type="submission" date="2017-10" db="EMBL/GenBank/DDBJ databases">
        <title>Genomics of the genus Arcobacter.</title>
        <authorList>
            <person name="Perez-Cataluna A."/>
            <person name="Figueras M.J."/>
        </authorList>
    </citation>
    <scope>NUCLEOTIDE SEQUENCE [LARGE SCALE GENOMIC DNA]</scope>
    <source>
        <strain evidence="11 12">CECT 9230</strain>
    </source>
</reference>
<keyword evidence="12" id="KW-1185">Reference proteome</keyword>
<comment type="subcellular location">
    <subcellularLocation>
        <location evidence="1">Cell membrane</location>
        <topology evidence="1">Multi-pass membrane protein</topology>
    </subcellularLocation>
</comment>
<keyword evidence="6 8" id="KW-1133">Transmembrane helix</keyword>
<dbReference type="SUPFAM" id="SSF90123">
    <property type="entry name" value="ABC transporter transmembrane region"/>
    <property type="match status" value="1"/>
</dbReference>
<dbReference type="GO" id="GO:0034040">
    <property type="term" value="F:ATPase-coupled lipid transmembrane transporter activity"/>
    <property type="evidence" value="ECO:0007669"/>
    <property type="project" value="TreeGrafter"/>
</dbReference>
<dbReference type="InterPro" id="IPR039421">
    <property type="entry name" value="Type_1_exporter"/>
</dbReference>
<feature type="domain" description="ABC transmembrane type-1" evidence="10">
    <location>
        <begin position="29"/>
        <end position="309"/>
    </location>
</feature>
<evidence type="ECO:0000256" key="3">
    <source>
        <dbReference type="ARBA" id="ARBA00022692"/>
    </source>
</evidence>
<dbReference type="OrthoDB" id="9772049at2"/>
<dbReference type="FunFam" id="3.40.50.300:FF:000287">
    <property type="entry name" value="Multidrug ABC transporter ATP-binding protein"/>
    <property type="match status" value="1"/>
</dbReference>
<feature type="transmembrane region" description="Helical" evidence="8">
    <location>
        <begin position="255"/>
        <end position="276"/>
    </location>
</feature>
<dbReference type="InterPro" id="IPR017871">
    <property type="entry name" value="ABC_transporter-like_CS"/>
</dbReference>
<evidence type="ECO:0000259" key="9">
    <source>
        <dbReference type="PROSITE" id="PS50893"/>
    </source>
</evidence>
<dbReference type="PROSITE" id="PS00211">
    <property type="entry name" value="ABC_TRANSPORTER_1"/>
    <property type="match status" value="1"/>
</dbReference>
<evidence type="ECO:0000313" key="11">
    <source>
        <dbReference type="EMBL" id="RBQ28148.1"/>
    </source>
</evidence>
<evidence type="ECO:0000256" key="6">
    <source>
        <dbReference type="ARBA" id="ARBA00022989"/>
    </source>
</evidence>
<keyword evidence="7 8" id="KW-0472">Membrane</keyword>
<keyword evidence="5 11" id="KW-0067">ATP-binding</keyword>
<dbReference type="PANTHER" id="PTHR24221">
    <property type="entry name" value="ATP-BINDING CASSETTE SUB-FAMILY B"/>
    <property type="match status" value="1"/>
</dbReference>
<dbReference type="PANTHER" id="PTHR24221:SF397">
    <property type="entry name" value="ABC TRANSPORTER, ATP-BINDING TRANSMEMBRANE PROTEIN"/>
    <property type="match status" value="1"/>
</dbReference>
<keyword evidence="2" id="KW-0813">Transport</keyword>
<evidence type="ECO:0000256" key="1">
    <source>
        <dbReference type="ARBA" id="ARBA00004651"/>
    </source>
</evidence>
<dbReference type="PROSITE" id="PS50929">
    <property type="entry name" value="ABC_TM1F"/>
    <property type="match status" value="1"/>
</dbReference>
<dbReference type="InterPro" id="IPR036640">
    <property type="entry name" value="ABC1_TM_sf"/>
</dbReference>
<dbReference type="SMART" id="SM00382">
    <property type="entry name" value="AAA"/>
    <property type="match status" value="1"/>
</dbReference>
<dbReference type="PROSITE" id="PS50893">
    <property type="entry name" value="ABC_TRANSPORTER_2"/>
    <property type="match status" value="1"/>
</dbReference>
<dbReference type="GO" id="GO:0005524">
    <property type="term" value="F:ATP binding"/>
    <property type="evidence" value="ECO:0007669"/>
    <property type="project" value="UniProtKB-KW"/>
</dbReference>
<dbReference type="InterPro" id="IPR027417">
    <property type="entry name" value="P-loop_NTPase"/>
</dbReference>
<feature type="transmembrane region" description="Helical" evidence="8">
    <location>
        <begin position="166"/>
        <end position="185"/>
    </location>
</feature>
<dbReference type="InterPro" id="IPR003593">
    <property type="entry name" value="AAA+_ATPase"/>
</dbReference>
<dbReference type="Gene3D" id="1.20.1560.10">
    <property type="entry name" value="ABC transporter type 1, transmembrane domain"/>
    <property type="match status" value="1"/>
</dbReference>
<dbReference type="Proteomes" id="UP000252669">
    <property type="component" value="Unassembled WGS sequence"/>
</dbReference>